<gene>
    <name evidence="1" type="ORF">N800_05730</name>
</gene>
<dbReference type="STRING" id="1385517.N800_05730"/>
<proteinExistence type="predicted"/>
<organism evidence="1 2">
    <name type="scientific">Lysobacter daejeonensis GH1-9</name>
    <dbReference type="NCBI Taxonomy" id="1385517"/>
    <lineage>
        <taxon>Bacteria</taxon>
        <taxon>Pseudomonadati</taxon>
        <taxon>Pseudomonadota</taxon>
        <taxon>Gammaproteobacteria</taxon>
        <taxon>Lysobacterales</taxon>
        <taxon>Lysobacteraceae</taxon>
        <taxon>Aerolutibacter</taxon>
    </lineage>
</organism>
<accession>A0A0A0EVB3</accession>
<protein>
    <recommendedName>
        <fullName evidence="3">Co-chaperone DjlA N-terminal domain-containing protein</fullName>
    </recommendedName>
</protein>
<dbReference type="RefSeq" id="WP_036138007.1">
    <property type="nucleotide sequence ID" value="NZ_AVPU01000017.1"/>
</dbReference>
<sequence length="85" mass="9402">MSANRDHLEMAFHSISCFGNDGRLDATELDRLVAIAERDGIIDPDEIRVLNNIISRVQPHEIDAAMKARLDALRRKIGPAPVPAT</sequence>
<dbReference type="eggNOG" id="ENOG50335WH">
    <property type="taxonomic scope" value="Bacteria"/>
</dbReference>
<dbReference type="Proteomes" id="UP000029998">
    <property type="component" value="Unassembled WGS sequence"/>
</dbReference>
<name>A0A0A0EVB3_9GAMM</name>
<reference evidence="1 2" key="1">
    <citation type="submission" date="2013-08" db="EMBL/GenBank/DDBJ databases">
        <title>Genome sequencing of Lysobacter.</title>
        <authorList>
            <person name="Zhang S."/>
            <person name="Wang G."/>
        </authorList>
    </citation>
    <scope>NUCLEOTIDE SEQUENCE [LARGE SCALE GENOMIC DNA]</scope>
    <source>
        <strain evidence="1 2">GH1-9</strain>
    </source>
</reference>
<keyword evidence="2" id="KW-1185">Reference proteome</keyword>
<dbReference type="AlphaFoldDB" id="A0A0A0EVB3"/>
<evidence type="ECO:0000313" key="1">
    <source>
        <dbReference type="EMBL" id="KGM54073.1"/>
    </source>
</evidence>
<dbReference type="OrthoDB" id="6025350at2"/>
<evidence type="ECO:0008006" key="3">
    <source>
        <dbReference type="Google" id="ProtNLM"/>
    </source>
</evidence>
<comment type="caution">
    <text evidence="1">The sequence shown here is derived from an EMBL/GenBank/DDBJ whole genome shotgun (WGS) entry which is preliminary data.</text>
</comment>
<evidence type="ECO:0000313" key="2">
    <source>
        <dbReference type="Proteomes" id="UP000029998"/>
    </source>
</evidence>
<dbReference type="EMBL" id="AVPU01000017">
    <property type="protein sequence ID" value="KGM54073.1"/>
    <property type="molecule type" value="Genomic_DNA"/>
</dbReference>